<evidence type="ECO:0000259" key="3">
    <source>
        <dbReference type="PROSITE" id="PS51123"/>
    </source>
</evidence>
<protein>
    <submittedName>
        <fullName evidence="4">OmpA family protein</fullName>
    </submittedName>
</protein>
<feature type="transmembrane region" description="Helical" evidence="2">
    <location>
        <begin position="6"/>
        <end position="25"/>
    </location>
</feature>
<evidence type="ECO:0000313" key="5">
    <source>
        <dbReference type="Proteomes" id="UP001596415"/>
    </source>
</evidence>
<dbReference type="RefSeq" id="WP_380217094.1">
    <property type="nucleotide sequence ID" value="NZ_JBHTBN010000002.1"/>
</dbReference>
<dbReference type="PANTHER" id="PTHR30329:SF21">
    <property type="entry name" value="LIPOPROTEIN YIAD-RELATED"/>
    <property type="match status" value="1"/>
</dbReference>
<keyword evidence="2" id="KW-1133">Transmembrane helix</keyword>
<keyword evidence="2" id="KW-0812">Transmembrane</keyword>
<dbReference type="PROSITE" id="PS51123">
    <property type="entry name" value="OMPA_2"/>
    <property type="match status" value="1"/>
</dbReference>
<comment type="caution">
    <text evidence="4">The sequence shown here is derived from an EMBL/GenBank/DDBJ whole genome shotgun (WGS) entry which is preliminary data.</text>
</comment>
<feature type="domain" description="OmpA-like" evidence="3">
    <location>
        <begin position="207"/>
        <end position="325"/>
    </location>
</feature>
<keyword evidence="1 2" id="KW-0472">Membrane</keyword>
<dbReference type="SUPFAM" id="SSF103088">
    <property type="entry name" value="OmpA-like"/>
    <property type="match status" value="1"/>
</dbReference>
<dbReference type="Pfam" id="PF00691">
    <property type="entry name" value="OmpA"/>
    <property type="match status" value="1"/>
</dbReference>
<dbReference type="CDD" id="cd07185">
    <property type="entry name" value="OmpA_C-like"/>
    <property type="match status" value="1"/>
</dbReference>
<sequence length="325" mass="36473">MKHFLISFLVFIVWAFFGLWIYSVLQSENSLAKTSITASENALNEKKYDSLPLYESKVDTDTITTKISTTDNSLAATTAKGFTATLKNGETLFSFKEGIQIKKDSKLITIPPSNANYLPFVKQYLEMNADKQVEIISLYSPSESFETPNHGYQRGNMLKNLMIKGGIPSERISVKSSIKDISFSPEGVADNGIQLQFKDYDPSAAVLDKEAIPENITVYPRYSGNQVLVNQRLKDLTTNVQQLMNLDPDLKLTVIGHTGNGGNANDNYDIALAHARQVRWYLVEKGGIDRNRIQAISEGEAKGIYSNNTERGRRLNQRIEIKFRK</sequence>
<dbReference type="Proteomes" id="UP001596415">
    <property type="component" value="Unassembled WGS sequence"/>
</dbReference>
<dbReference type="EMBL" id="JBHTBN010000002">
    <property type="protein sequence ID" value="MFC7357248.1"/>
    <property type="molecule type" value="Genomic_DNA"/>
</dbReference>
<reference evidence="5" key="1">
    <citation type="journal article" date="2019" name="Int. J. Syst. Evol. Microbiol.">
        <title>The Global Catalogue of Microorganisms (GCM) 10K type strain sequencing project: providing services to taxonomists for standard genome sequencing and annotation.</title>
        <authorList>
            <consortium name="The Broad Institute Genomics Platform"/>
            <consortium name="The Broad Institute Genome Sequencing Center for Infectious Disease"/>
            <person name="Wu L."/>
            <person name="Ma J."/>
        </authorList>
    </citation>
    <scope>NUCLEOTIDE SEQUENCE [LARGE SCALE GENOMIC DNA]</scope>
    <source>
        <strain evidence="5">CGMCC 1.16306</strain>
    </source>
</reference>
<keyword evidence="5" id="KW-1185">Reference proteome</keyword>
<accession>A0ABW2MTM5</accession>
<dbReference type="PANTHER" id="PTHR30329">
    <property type="entry name" value="STATOR ELEMENT OF FLAGELLAR MOTOR COMPLEX"/>
    <property type="match status" value="1"/>
</dbReference>
<dbReference type="Gene3D" id="3.30.1330.60">
    <property type="entry name" value="OmpA-like domain"/>
    <property type="match status" value="1"/>
</dbReference>
<dbReference type="InterPro" id="IPR050330">
    <property type="entry name" value="Bact_OuterMem_StrucFunc"/>
</dbReference>
<evidence type="ECO:0000256" key="1">
    <source>
        <dbReference type="PROSITE-ProRule" id="PRU00473"/>
    </source>
</evidence>
<gene>
    <name evidence="4" type="ORF">ACFQO1_06090</name>
</gene>
<organism evidence="4 5">
    <name type="scientific">Jejudonia soesokkakensis</name>
    <dbReference type="NCBI Taxonomy" id="1323432"/>
    <lineage>
        <taxon>Bacteria</taxon>
        <taxon>Pseudomonadati</taxon>
        <taxon>Bacteroidota</taxon>
        <taxon>Flavobacteriia</taxon>
        <taxon>Flavobacteriales</taxon>
        <taxon>Flavobacteriaceae</taxon>
        <taxon>Jejudonia</taxon>
    </lineage>
</organism>
<evidence type="ECO:0000256" key="2">
    <source>
        <dbReference type="SAM" id="Phobius"/>
    </source>
</evidence>
<name>A0ABW2MTM5_9FLAO</name>
<proteinExistence type="predicted"/>
<evidence type="ECO:0000313" key="4">
    <source>
        <dbReference type="EMBL" id="MFC7357248.1"/>
    </source>
</evidence>
<dbReference type="InterPro" id="IPR006665">
    <property type="entry name" value="OmpA-like"/>
</dbReference>
<dbReference type="InterPro" id="IPR036737">
    <property type="entry name" value="OmpA-like_sf"/>
</dbReference>